<name>A0AA40D9G2_9PEZI</name>
<evidence type="ECO:0000313" key="3">
    <source>
        <dbReference type="Proteomes" id="UP001174997"/>
    </source>
</evidence>
<evidence type="ECO:0000313" key="2">
    <source>
        <dbReference type="EMBL" id="KAK0666774.1"/>
    </source>
</evidence>
<dbReference type="AlphaFoldDB" id="A0AA40D9G2"/>
<protein>
    <submittedName>
        <fullName evidence="2">Uncharacterized protein</fullName>
    </submittedName>
</protein>
<sequence length="155" mass="16929">MHLTVRFISKYFASLDKYERTVHIPVNLYDPATRTFTNYEMNAKLRGRDYPYGRLAKERDPEYSYLVENPFPKTLRQQGNDHTTRKGGRAGTPSSRPGTPSARPGTPTSRPGSSQGRAATPTGRPAPTTTTTGRPGTTSTSRPGTSSGLRPGSRG</sequence>
<feature type="compositionally biased region" description="Polar residues" evidence="1">
    <location>
        <begin position="106"/>
        <end position="115"/>
    </location>
</feature>
<evidence type="ECO:0000256" key="1">
    <source>
        <dbReference type="SAM" id="MobiDB-lite"/>
    </source>
</evidence>
<dbReference type="Proteomes" id="UP001174997">
    <property type="component" value="Unassembled WGS sequence"/>
</dbReference>
<reference evidence="2" key="1">
    <citation type="submission" date="2023-06" db="EMBL/GenBank/DDBJ databases">
        <title>Genome-scale phylogeny and comparative genomics of the fungal order Sordariales.</title>
        <authorList>
            <consortium name="Lawrence Berkeley National Laboratory"/>
            <person name="Hensen N."/>
            <person name="Bonometti L."/>
            <person name="Westerberg I."/>
            <person name="Brannstrom I.O."/>
            <person name="Guillou S."/>
            <person name="Cros-Aarteil S."/>
            <person name="Calhoun S."/>
            <person name="Haridas S."/>
            <person name="Kuo A."/>
            <person name="Mondo S."/>
            <person name="Pangilinan J."/>
            <person name="Riley R."/>
            <person name="Labutti K."/>
            <person name="Andreopoulos B."/>
            <person name="Lipzen A."/>
            <person name="Chen C."/>
            <person name="Yanf M."/>
            <person name="Daum C."/>
            <person name="Ng V."/>
            <person name="Clum A."/>
            <person name="Steindorff A."/>
            <person name="Ohm R."/>
            <person name="Martin F."/>
            <person name="Silar P."/>
            <person name="Natvig D."/>
            <person name="Lalanne C."/>
            <person name="Gautier V."/>
            <person name="Ament-Velasquez S.L."/>
            <person name="Kruys A."/>
            <person name="Hutchinson M.I."/>
            <person name="Powell A.J."/>
            <person name="Barry K."/>
            <person name="Miller A.N."/>
            <person name="Grigoriev I.V."/>
            <person name="Debuchy R."/>
            <person name="Gladieux P."/>
            <person name="Thoren M.H."/>
            <person name="Johannesson H."/>
        </authorList>
    </citation>
    <scope>NUCLEOTIDE SEQUENCE</scope>
    <source>
        <strain evidence="2">CBS 307.81</strain>
    </source>
</reference>
<organism evidence="2 3">
    <name type="scientific">Cercophora samala</name>
    <dbReference type="NCBI Taxonomy" id="330535"/>
    <lineage>
        <taxon>Eukaryota</taxon>
        <taxon>Fungi</taxon>
        <taxon>Dikarya</taxon>
        <taxon>Ascomycota</taxon>
        <taxon>Pezizomycotina</taxon>
        <taxon>Sordariomycetes</taxon>
        <taxon>Sordariomycetidae</taxon>
        <taxon>Sordariales</taxon>
        <taxon>Lasiosphaeriaceae</taxon>
        <taxon>Cercophora</taxon>
    </lineage>
</organism>
<gene>
    <name evidence="2" type="ORF">QBC41DRAFT_229881</name>
</gene>
<dbReference type="EMBL" id="JAULSY010000082">
    <property type="protein sequence ID" value="KAK0666774.1"/>
    <property type="molecule type" value="Genomic_DNA"/>
</dbReference>
<feature type="compositionally biased region" description="Low complexity" evidence="1">
    <location>
        <begin position="116"/>
        <end position="148"/>
    </location>
</feature>
<comment type="caution">
    <text evidence="2">The sequence shown here is derived from an EMBL/GenBank/DDBJ whole genome shotgun (WGS) entry which is preliminary data.</text>
</comment>
<feature type="region of interest" description="Disordered" evidence="1">
    <location>
        <begin position="58"/>
        <end position="155"/>
    </location>
</feature>
<proteinExistence type="predicted"/>
<accession>A0AA40D9G2</accession>
<keyword evidence="3" id="KW-1185">Reference proteome</keyword>